<gene>
    <name evidence="1" type="ORF">GLW08_16420</name>
</gene>
<name>A0ACC7VJQ1_9BACI</name>
<accession>A0ACC7VJQ1</accession>
<evidence type="ECO:0000313" key="2">
    <source>
        <dbReference type="Proteomes" id="UP000466692"/>
    </source>
</evidence>
<protein>
    <submittedName>
        <fullName evidence="1">Uncharacterized protein</fullName>
    </submittedName>
</protein>
<keyword evidence="2" id="KW-1185">Reference proteome</keyword>
<organism evidence="1 2">
    <name type="scientific">Pontibacillus yanchengensis</name>
    <dbReference type="NCBI Taxonomy" id="462910"/>
    <lineage>
        <taxon>Bacteria</taxon>
        <taxon>Bacillati</taxon>
        <taxon>Bacillota</taxon>
        <taxon>Bacilli</taxon>
        <taxon>Bacillales</taxon>
        <taxon>Bacillaceae</taxon>
        <taxon>Pontibacillus</taxon>
    </lineage>
</organism>
<sequence length="53" mass="6358">MMIFYKEDAYALISYYHDYGLLSIRNLIISLIAGLMTYFVINVFTKWELDKKK</sequence>
<comment type="caution">
    <text evidence="1">The sequence shown here is derived from an EMBL/GenBank/DDBJ whole genome shotgun (WGS) entry which is preliminary data.</text>
</comment>
<dbReference type="Proteomes" id="UP000466692">
    <property type="component" value="Unassembled WGS sequence"/>
</dbReference>
<dbReference type="EMBL" id="WMEU01000006">
    <property type="protein sequence ID" value="MYL54920.1"/>
    <property type="molecule type" value="Genomic_DNA"/>
</dbReference>
<reference evidence="1" key="1">
    <citation type="submission" date="2019-11" db="EMBL/GenBank/DDBJ databases">
        <title>Genome sequences of 17 halophilic strains isolated from different environments.</title>
        <authorList>
            <person name="Furrow R.E."/>
        </authorList>
    </citation>
    <scope>NUCLEOTIDE SEQUENCE</scope>
    <source>
        <strain evidence="1">22510_22_Filter</strain>
    </source>
</reference>
<proteinExistence type="predicted"/>
<evidence type="ECO:0000313" key="1">
    <source>
        <dbReference type="EMBL" id="MYL54920.1"/>
    </source>
</evidence>